<dbReference type="SUPFAM" id="SSF51905">
    <property type="entry name" value="FAD/NAD(P)-binding domain"/>
    <property type="match status" value="1"/>
</dbReference>
<dbReference type="Proteomes" id="UP000316252">
    <property type="component" value="Unassembled WGS sequence"/>
</dbReference>
<dbReference type="EMBL" id="VHQG01000002">
    <property type="protein sequence ID" value="TPW75409.1"/>
    <property type="molecule type" value="Genomic_DNA"/>
</dbReference>
<dbReference type="PANTHER" id="PTHR13847:SF289">
    <property type="entry name" value="GLYCINE OXIDASE"/>
    <property type="match status" value="1"/>
</dbReference>
<feature type="domain" description="FAD dependent oxidoreductase" evidence="3">
    <location>
        <begin position="86"/>
        <end position="445"/>
    </location>
</feature>
<dbReference type="InterPro" id="IPR006076">
    <property type="entry name" value="FAD-dep_OxRdtase"/>
</dbReference>
<accession>A0A506Y4N5</accession>
<reference evidence="4 5" key="1">
    <citation type="submission" date="2019-06" db="EMBL/GenBank/DDBJ databases">
        <authorList>
            <person name="Li F."/>
        </authorList>
    </citation>
    <scope>NUCLEOTIDE SEQUENCE [LARGE SCALE GENOMIC DNA]</scope>
    <source>
        <strain evidence="4 5">10F1D-1</strain>
    </source>
</reference>
<dbReference type="GO" id="GO:0016491">
    <property type="term" value="F:oxidoreductase activity"/>
    <property type="evidence" value="ECO:0007669"/>
    <property type="project" value="UniProtKB-KW"/>
</dbReference>
<evidence type="ECO:0000256" key="1">
    <source>
        <dbReference type="ARBA" id="ARBA00023002"/>
    </source>
</evidence>
<dbReference type="PANTHER" id="PTHR13847">
    <property type="entry name" value="SARCOSINE DEHYDROGENASE-RELATED"/>
    <property type="match status" value="1"/>
</dbReference>
<dbReference type="Gene3D" id="3.30.9.10">
    <property type="entry name" value="D-Amino Acid Oxidase, subunit A, domain 2"/>
    <property type="match status" value="1"/>
</dbReference>
<dbReference type="Gene3D" id="3.50.50.60">
    <property type="entry name" value="FAD/NAD(P)-binding domain"/>
    <property type="match status" value="1"/>
</dbReference>
<dbReference type="OrthoDB" id="9806257at2"/>
<gene>
    <name evidence="4" type="ORF">FJ657_05780</name>
</gene>
<feature type="region of interest" description="Disordered" evidence="2">
    <location>
        <begin position="1"/>
        <end position="72"/>
    </location>
</feature>
<keyword evidence="1" id="KW-0560">Oxidoreductase</keyword>
<evidence type="ECO:0000313" key="5">
    <source>
        <dbReference type="Proteomes" id="UP000316252"/>
    </source>
</evidence>
<dbReference type="Pfam" id="PF01266">
    <property type="entry name" value="DAO"/>
    <property type="match status" value="1"/>
</dbReference>
<keyword evidence="5" id="KW-1185">Reference proteome</keyword>
<comment type="caution">
    <text evidence="4">The sequence shown here is derived from an EMBL/GenBank/DDBJ whole genome shotgun (WGS) entry which is preliminary data.</text>
</comment>
<name>A0A506Y4N5_9MICO</name>
<sequence>MSASRRSRWRAPGARISEPDSRSRHRASRDAGAVARDSSVSDTPHLSFPVVAPGGGIHPNDPRSPVSAHPVADLTHGDRASAELPDVLVVGSGLFGLSTALHLARAGRRVTVVDEGTPASGTTAAGAGFVGLWAAGYAWYWNESERDLEQYGIDFYRELAGTADIGFRDRGNVWLSVTDEGYRDHILPFDRHPLKPAGARLLTPDEVAQVVPGVSAAAVTGGFLHPGGIQISAPDAALALAAEVARAGVRFENCTPVASVLVEDGRTVGVRTTAGAELRAGQVVLASGSWTNALLSPLGRTLPFARVLASRLTTKPFGLGQIPTLMLPELQGLWVREHRGGLTYGHGGGYEALGSADVTAERRPQRTDLIDAMREQLAPVLAALIPSGGDYADTAEWTQGVVSMTADRRFIAGPVPEAADLWVVAGDNESGVTHGPGLGRLVADLVTGAPPVAGDPALYRPDRFDGVDYDVADEAAVGRAMPARREVDALRTSRIPAAAS</sequence>
<proteinExistence type="predicted"/>
<dbReference type="AlphaFoldDB" id="A0A506Y4N5"/>
<protein>
    <submittedName>
        <fullName evidence="4">FAD-dependent oxidoreductase</fullName>
    </submittedName>
</protein>
<evidence type="ECO:0000256" key="2">
    <source>
        <dbReference type="SAM" id="MobiDB-lite"/>
    </source>
</evidence>
<evidence type="ECO:0000313" key="4">
    <source>
        <dbReference type="EMBL" id="TPW75409.1"/>
    </source>
</evidence>
<dbReference type="InterPro" id="IPR036188">
    <property type="entry name" value="FAD/NAD-bd_sf"/>
</dbReference>
<evidence type="ECO:0000259" key="3">
    <source>
        <dbReference type="Pfam" id="PF01266"/>
    </source>
</evidence>
<dbReference type="GO" id="GO:0005737">
    <property type="term" value="C:cytoplasm"/>
    <property type="evidence" value="ECO:0007669"/>
    <property type="project" value="TreeGrafter"/>
</dbReference>
<organism evidence="4 5">
    <name type="scientific">Schumannella soli</name>
    <dbReference type="NCBI Taxonomy" id="2590779"/>
    <lineage>
        <taxon>Bacteria</taxon>
        <taxon>Bacillati</taxon>
        <taxon>Actinomycetota</taxon>
        <taxon>Actinomycetes</taxon>
        <taxon>Micrococcales</taxon>
        <taxon>Microbacteriaceae</taxon>
        <taxon>Schumannella</taxon>
    </lineage>
</organism>